<feature type="region of interest" description="Disordered" evidence="1">
    <location>
        <begin position="47"/>
        <end position="86"/>
    </location>
</feature>
<proteinExistence type="predicted"/>
<accession>A0A9J6AYN4</accession>
<evidence type="ECO:0000256" key="1">
    <source>
        <dbReference type="SAM" id="MobiDB-lite"/>
    </source>
</evidence>
<dbReference type="AlphaFoldDB" id="A0A9J6AYN4"/>
<gene>
    <name evidence="2" type="ORF">H5410_001111</name>
</gene>
<dbReference type="Proteomes" id="UP000824120">
    <property type="component" value="Chromosome 1"/>
</dbReference>
<evidence type="ECO:0000313" key="2">
    <source>
        <dbReference type="EMBL" id="KAG5629394.1"/>
    </source>
</evidence>
<name>A0A9J6AYN4_SOLCO</name>
<evidence type="ECO:0000313" key="3">
    <source>
        <dbReference type="Proteomes" id="UP000824120"/>
    </source>
</evidence>
<keyword evidence="3" id="KW-1185">Reference proteome</keyword>
<feature type="compositionally biased region" description="Basic and acidic residues" evidence="1">
    <location>
        <begin position="77"/>
        <end position="86"/>
    </location>
</feature>
<feature type="compositionally biased region" description="Low complexity" evidence="1">
    <location>
        <begin position="65"/>
        <end position="76"/>
    </location>
</feature>
<protein>
    <submittedName>
        <fullName evidence="2">Uncharacterized protein</fullName>
    </submittedName>
</protein>
<dbReference type="EMBL" id="JACXVP010000001">
    <property type="protein sequence ID" value="KAG5629394.1"/>
    <property type="molecule type" value="Genomic_DNA"/>
</dbReference>
<comment type="caution">
    <text evidence="2">The sequence shown here is derived from an EMBL/GenBank/DDBJ whole genome shotgun (WGS) entry which is preliminary data.</text>
</comment>
<sequence length="86" mass="9867">MESKLIDNSIDVNLGYPAHIMKGTLKTGRRTGTGWIDRFVDRYRDEPDRNYRDGCSVPSRPTIYRDGTGTDRNGTGWDKRDDTSRI</sequence>
<reference evidence="2 3" key="1">
    <citation type="submission" date="2020-09" db="EMBL/GenBank/DDBJ databases">
        <title>De no assembly of potato wild relative species, Solanum commersonii.</title>
        <authorList>
            <person name="Cho K."/>
        </authorList>
    </citation>
    <scope>NUCLEOTIDE SEQUENCE [LARGE SCALE GENOMIC DNA]</scope>
    <source>
        <strain evidence="2">LZ3.2</strain>
        <tissue evidence="2">Leaf</tissue>
    </source>
</reference>
<organism evidence="2 3">
    <name type="scientific">Solanum commersonii</name>
    <name type="common">Commerson's wild potato</name>
    <name type="synonym">Commerson's nightshade</name>
    <dbReference type="NCBI Taxonomy" id="4109"/>
    <lineage>
        <taxon>Eukaryota</taxon>
        <taxon>Viridiplantae</taxon>
        <taxon>Streptophyta</taxon>
        <taxon>Embryophyta</taxon>
        <taxon>Tracheophyta</taxon>
        <taxon>Spermatophyta</taxon>
        <taxon>Magnoliopsida</taxon>
        <taxon>eudicotyledons</taxon>
        <taxon>Gunneridae</taxon>
        <taxon>Pentapetalae</taxon>
        <taxon>asterids</taxon>
        <taxon>lamiids</taxon>
        <taxon>Solanales</taxon>
        <taxon>Solanaceae</taxon>
        <taxon>Solanoideae</taxon>
        <taxon>Solaneae</taxon>
        <taxon>Solanum</taxon>
    </lineage>
</organism>